<dbReference type="OrthoDB" id="5392397at2759"/>
<name>A0A6A7C1L3_9PEZI</name>
<keyword evidence="1" id="KW-0732">Signal</keyword>
<feature type="chain" id="PRO_5025621933" description="Lytic polysaccharide monooxygenase" evidence="1">
    <location>
        <begin position="19"/>
        <end position="196"/>
    </location>
</feature>
<feature type="signal peptide" evidence="1">
    <location>
        <begin position="1"/>
        <end position="18"/>
    </location>
</feature>
<dbReference type="EMBL" id="MU005977">
    <property type="protein sequence ID" value="KAF2860899.1"/>
    <property type="molecule type" value="Genomic_DNA"/>
</dbReference>
<dbReference type="Proteomes" id="UP000799421">
    <property type="component" value="Unassembled WGS sequence"/>
</dbReference>
<evidence type="ECO:0000256" key="1">
    <source>
        <dbReference type="SAM" id="SignalP"/>
    </source>
</evidence>
<proteinExistence type="predicted"/>
<evidence type="ECO:0000313" key="2">
    <source>
        <dbReference type="EMBL" id="KAF2860899.1"/>
    </source>
</evidence>
<accession>A0A6A7C1L3</accession>
<evidence type="ECO:0008006" key="4">
    <source>
        <dbReference type="Google" id="ProtNLM"/>
    </source>
</evidence>
<organism evidence="2 3">
    <name type="scientific">Piedraia hortae CBS 480.64</name>
    <dbReference type="NCBI Taxonomy" id="1314780"/>
    <lineage>
        <taxon>Eukaryota</taxon>
        <taxon>Fungi</taxon>
        <taxon>Dikarya</taxon>
        <taxon>Ascomycota</taxon>
        <taxon>Pezizomycotina</taxon>
        <taxon>Dothideomycetes</taxon>
        <taxon>Dothideomycetidae</taxon>
        <taxon>Capnodiales</taxon>
        <taxon>Piedraiaceae</taxon>
        <taxon>Piedraia</taxon>
    </lineage>
</organism>
<reference evidence="2" key="1">
    <citation type="journal article" date="2020" name="Stud. Mycol.">
        <title>101 Dothideomycetes genomes: a test case for predicting lifestyles and emergence of pathogens.</title>
        <authorList>
            <person name="Haridas S."/>
            <person name="Albert R."/>
            <person name="Binder M."/>
            <person name="Bloem J."/>
            <person name="Labutti K."/>
            <person name="Salamov A."/>
            <person name="Andreopoulos B."/>
            <person name="Baker S."/>
            <person name="Barry K."/>
            <person name="Bills G."/>
            <person name="Bluhm B."/>
            <person name="Cannon C."/>
            <person name="Castanera R."/>
            <person name="Culley D."/>
            <person name="Daum C."/>
            <person name="Ezra D."/>
            <person name="Gonzalez J."/>
            <person name="Henrissat B."/>
            <person name="Kuo A."/>
            <person name="Liang C."/>
            <person name="Lipzen A."/>
            <person name="Lutzoni F."/>
            <person name="Magnuson J."/>
            <person name="Mondo S."/>
            <person name="Nolan M."/>
            <person name="Ohm R."/>
            <person name="Pangilinan J."/>
            <person name="Park H.-J."/>
            <person name="Ramirez L."/>
            <person name="Alfaro M."/>
            <person name="Sun H."/>
            <person name="Tritt A."/>
            <person name="Yoshinaga Y."/>
            <person name="Zwiers L.-H."/>
            <person name="Turgeon B."/>
            <person name="Goodwin S."/>
            <person name="Spatafora J."/>
            <person name="Crous P."/>
            <person name="Grigoriev I."/>
        </authorList>
    </citation>
    <scope>NUCLEOTIDE SEQUENCE</scope>
    <source>
        <strain evidence="2">CBS 480.64</strain>
    </source>
</reference>
<gene>
    <name evidence="2" type="ORF">K470DRAFT_257447</name>
</gene>
<evidence type="ECO:0000313" key="3">
    <source>
        <dbReference type="Proteomes" id="UP000799421"/>
    </source>
</evidence>
<keyword evidence="3" id="KW-1185">Reference proteome</keyword>
<protein>
    <recommendedName>
        <fullName evidence="4">Lytic polysaccharide monooxygenase</fullName>
    </recommendedName>
</protein>
<dbReference type="AlphaFoldDB" id="A0A6A7C1L3"/>
<sequence length="196" mass="21772">MFSSLLTFLACYATATLASPITPRQANATTPFCSGKSSGLYKPAEGAILSQYISDSECNNFEILYCSGQYFKTSSLDLSVWLSPRFSSSPYQAMRSGQLLAKNVKPDDKDSAAGYYSYRFNVSICPIEGEYRTGPYILSAYETYSGQPALPYVSKPTANISLQVTTSHWIIPFPARMYQWPPLAHRHVTNPDVNHM</sequence>